<evidence type="ECO:0000259" key="1">
    <source>
        <dbReference type="Pfam" id="PF00535"/>
    </source>
</evidence>
<dbReference type="InterPro" id="IPR029044">
    <property type="entry name" value="Nucleotide-diphossugar_trans"/>
</dbReference>
<accession>A0ABT4JSM0</accession>
<dbReference type="Pfam" id="PF00535">
    <property type="entry name" value="Glycos_transf_2"/>
    <property type="match status" value="1"/>
</dbReference>
<feature type="domain" description="Glycosyltransferase 2-like" evidence="1">
    <location>
        <begin position="24"/>
        <end position="189"/>
    </location>
</feature>
<dbReference type="Gene3D" id="3.90.550.10">
    <property type="entry name" value="Spore Coat Polysaccharide Biosynthesis Protein SpsA, Chain A"/>
    <property type="match status" value="1"/>
</dbReference>
<proteinExistence type="predicted"/>
<dbReference type="EMBL" id="JAPUBN010000013">
    <property type="protein sequence ID" value="MCZ2721342.1"/>
    <property type="molecule type" value="Genomic_DNA"/>
</dbReference>
<dbReference type="CDD" id="cd00761">
    <property type="entry name" value="Glyco_tranf_GTA_type"/>
    <property type="match status" value="1"/>
</dbReference>
<evidence type="ECO:0000313" key="3">
    <source>
        <dbReference type="Proteomes" id="UP001149719"/>
    </source>
</evidence>
<evidence type="ECO:0000313" key="2">
    <source>
        <dbReference type="EMBL" id="MCZ2721342.1"/>
    </source>
</evidence>
<name>A0ABT4JSM0_9GAMM</name>
<keyword evidence="3" id="KW-1185">Reference proteome</keyword>
<organism evidence="2 3">
    <name type="scientific">Marinomonas phaeophyticola</name>
    <dbReference type="NCBI Taxonomy" id="3004091"/>
    <lineage>
        <taxon>Bacteria</taxon>
        <taxon>Pseudomonadati</taxon>
        <taxon>Pseudomonadota</taxon>
        <taxon>Gammaproteobacteria</taxon>
        <taxon>Oceanospirillales</taxon>
        <taxon>Oceanospirillaceae</taxon>
        <taxon>Marinomonas</taxon>
    </lineage>
</organism>
<dbReference type="PANTHER" id="PTHR43685">
    <property type="entry name" value="GLYCOSYLTRANSFERASE"/>
    <property type="match status" value="1"/>
</dbReference>
<sequence>MSIEVTAVHEPVESLNNTAALSFSLVIPTYNAGPLFERFISRIQQSVIQPEKILVIDSSSNDGTAELARKAGFTLVSIPQSEFDHGGTRNVALSYIKTDLVVFMTQDAILQTPYTLVSLLHAFTKGRVAAAYGRQLPHYDAKPLGAFARFHNYPEQPYLTELKADFPTGIRKAFMSNSFAAYRSTRLKEVGGFPEKLILGEDAFVAGKLLLAGDQIHYVSESCVHHSHNYSLKEELKRYFDIGVFHQDQHWLLETFGAPEKAGIQFALKQTRFLIEKKKGYLIPYSGFSLVAKYIGYRLGRAYQAMPKTWPKHLSMHKKYWQDKSAAKAKS</sequence>
<dbReference type="RefSeq" id="WP_269124035.1">
    <property type="nucleotide sequence ID" value="NZ_JAPUBN010000013.1"/>
</dbReference>
<dbReference type="InterPro" id="IPR001173">
    <property type="entry name" value="Glyco_trans_2-like"/>
</dbReference>
<dbReference type="SUPFAM" id="SSF53448">
    <property type="entry name" value="Nucleotide-diphospho-sugar transferases"/>
    <property type="match status" value="1"/>
</dbReference>
<reference evidence="2" key="1">
    <citation type="submission" date="2022-12" db="EMBL/GenBank/DDBJ databases">
        <title>Marinomonas 15G1-11 sp. nov, isolated from marine algae.</title>
        <authorList>
            <person name="Butt M."/>
            <person name="Choi D.G."/>
            <person name="Kim J.M."/>
            <person name="Lee J.K."/>
            <person name="Baek J.H."/>
            <person name="Jeon C.O."/>
        </authorList>
    </citation>
    <scope>NUCLEOTIDE SEQUENCE</scope>
    <source>
        <strain evidence="2">15G1-11</strain>
    </source>
</reference>
<comment type="caution">
    <text evidence="2">The sequence shown here is derived from an EMBL/GenBank/DDBJ whole genome shotgun (WGS) entry which is preliminary data.</text>
</comment>
<dbReference type="Proteomes" id="UP001149719">
    <property type="component" value="Unassembled WGS sequence"/>
</dbReference>
<dbReference type="InterPro" id="IPR050834">
    <property type="entry name" value="Glycosyltransf_2"/>
</dbReference>
<dbReference type="PANTHER" id="PTHR43685:SF13">
    <property type="entry name" value="O ANTIGEN BIOSYNTHESIS RHAMNOSYLTRANSFERASE RFBN"/>
    <property type="match status" value="1"/>
</dbReference>
<protein>
    <submittedName>
        <fullName evidence="2">Glycosyltransferase family A protein</fullName>
    </submittedName>
</protein>
<gene>
    <name evidence="2" type="ORF">O1D97_06690</name>
</gene>